<sequence length="59" mass="6748">MALSSAIYNTLFKRTSTFALIIVGSAFFFERGFDLGCDTFFDSYNKGKQWKDIKGNYSQ</sequence>
<evidence type="ECO:0000256" key="3">
    <source>
        <dbReference type="ARBA" id="ARBA00022448"/>
    </source>
</evidence>
<accession>A0A9N9MMA6</accession>
<keyword evidence="5" id="KW-0812">Transmembrane</keyword>
<dbReference type="PANTHER" id="PTHR12980:SF0">
    <property type="entry name" value="CYTOCHROME B-C1 COMPLEX SUBUNIT 9"/>
    <property type="match status" value="1"/>
</dbReference>
<evidence type="ECO:0000256" key="7">
    <source>
        <dbReference type="ARBA" id="ARBA00022982"/>
    </source>
</evidence>
<dbReference type="SUPFAM" id="SSF81514">
    <property type="entry name" value="Subunit X (non-heme 7 kDa protein) of cytochrome bc1 complex (Ubiquinol-cytochrome c reductase)"/>
    <property type="match status" value="1"/>
</dbReference>
<dbReference type="OrthoDB" id="44067at2759"/>
<keyword evidence="9 11" id="KW-0496">Mitochondrion</keyword>
<dbReference type="GO" id="GO:0005743">
    <property type="term" value="C:mitochondrial inner membrane"/>
    <property type="evidence" value="ECO:0007669"/>
    <property type="project" value="UniProtKB-SubCell"/>
</dbReference>
<evidence type="ECO:0000256" key="11">
    <source>
        <dbReference type="RuleBase" id="RU368056"/>
    </source>
</evidence>
<dbReference type="GO" id="GO:0045275">
    <property type="term" value="C:respiratory chain complex III"/>
    <property type="evidence" value="ECO:0007669"/>
    <property type="project" value="UniProtKB-UniRule"/>
</dbReference>
<dbReference type="Pfam" id="PF05365">
    <property type="entry name" value="UCR_UQCRX_QCR9"/>
    <property type="match status" value="1"/>
</dbReference>
<comment type="subcellular location">
    <subcellularLocation>
        <location evidence="1 11">Mitochondrion inner membrane</location>
        <topology evidence="1 11">Single-pass membrane protein</topology>
    </subcellularLocation>
</comment>
<keyword evidence="8" id="KW-1133">Transmembrane helix</keyword>
<evidence type="ECO:0000256" key="6">
    <source>
        <dbReference type="ARBA" id="ARBA00022792"/>
    </source>
</evidence>
<dbReference type="GO" id="GO:0006122">
    <property type="term" value="P:mitochondrial electron transport, ubiquinol to cytochrome c"/>
    <property type="evidence" value="ECO:0007669"/>
    <property type="project" value="UniProtKB-UniRule"/>
</dbReference>
<comment type="function">
    <text evidence="11">Component of the ubiquinol-cytochrome c oxidoreductase, a multisubunit transmembrane complex that is part of the mitochondrial electron transport chain which drives oxidative phosphorylation. The complex plays an important role in the uptake of multiple carbon sources present in different host niches.</text>
</comment>
<evidence type="ECO:0000256" key="1">
    <source>
        <dbReference type="ARBA" id="ARBA00004434"/>
    </source>
</evidence>
<evidence type="ECO:0000256" key="8">
    <source>
        <dbReference type="ARBA" id="ARBA00022989"/>
    </source>
</evidence>
<evidence type="ECO:0000256" key="5">
    <source>
        <dbReference type="ARBA" id="ARBA00022692"/>
    </source>
</evidence>
<protein>
    <recommendedName>
        <fullName evidence="11">Complex III subunit 9</fullName>
    </recommendedName>
</protein>
<dbReference type="AlphaFoldDB" id="A0A9N9MMA6"/>
<dbReference type="Gene3D" id="1.20.5.260">
    <property type="entry name" value="Cytochrome b-c1 complex subunit 9"/>
    <property type="match status" value="1"/>
</dbReference>
<comment type="similarity">
    <text evidence="2 11">Belongs to the UQCR10/QCR9 family.</text>
</comment>
<keyword evidence="6 11" id="KW-0999">Mitochondrion inner membrane</keyword>
<dbReference type="FunFam" id="1.20.5.260:FF:000001">
    <property type="entry name" value="Cytochrome b-c1 complex subunit 9"/>
    <property type="match status" value="1"/>
</dbReference>
<keyword evidence="7 11" id="KW-0249">Electron transport</keyword>
<dbReference type="PANTHER" id="PTHR12980">
    <property type="entry name" value="UBIQUINOL-CYTOCHROME C REDUCTASE COMPLEX, SUBUNIT X"/>
    <property type="match status" value="1"/>
</dbReference>
<evidence type="ECO:0000256" key="2">
    <source>
        <dbReference type="ARBA" id="ARBA00007856"/>
    </source>
</evidence>
<evidence type="ECO:0000256" key="9">
    <source>
        <dbReference type="ARBA" id="ARBA00023128"/>
    </source>
</evidence>
<dbReference type="Proteomes" id="UP001152799">
    <property type="component" value="Chromosome 4"/>
</dbReference>
<proteinExistence type="inferred from homology"/>
<dbReference type="EMBL" id="OU892280">
    <property type="protein sequence ID" value="CAG9767580.1"/>
    <property type="molecule type" value="Genomic_DNA"/>
</dbReference>
<dbReference type="InterPro" id="IPR036656">
    <property type="entry name" value="QCR9_sf"/>
</dbReference>
<evidence type="ECO:0000256" key="4">
    <source>
        <dbReference type="ARBA" id="ARBA00022660"/>
    </source>
</evidence>
<keyword evidence="4 11" id="KW-0679">Respiratory chain</keyword>
<keyword evidence="3 11" id="KW-0813">Transport</keyword>
<name>A0A9N9MMA6_9CUCU</name>
<dbReference type="InterPro" id="IPR008027">
    <property type="entry name" value="QCR9"/>
</dbReference>
<evidence type="ECO:0000313" key="12">
    <source>
        <dbReference type="EMBL" id="CAG9767580.1"/>
    </source>
</evidence>
<gene>
    <name evidence="12" type="ORF">CEUTPL_LOCUS8142</name>
</gene>
<evidence type="ECO:0000313" key="13">
    <source>
        <dbReference type="Proteomes" id="UP001152799"/>
    </source>
</evidence>
<organism evidence="12 13">
    <name type="scientific">Ceutorhynchus assimilis</name>
    <name type="common">cabbage seed weevil</name>
    <dbReference type="NCBI Taxonomy" id="467358"/>
    <lineage>
        <taxon>Eukaryota</taxon>
        <taxon>Metazoa</taxon>
        <taxon>Ecdysozoa</taxon>
        <taxon>Arthropoda</taxon>
        <taxon>Hexapoda</taxon>
        <taxon>Insecta</taxon>
        <taxon>Pterygota</taxon>
        <taxon>Neoptera</taxon>
        <taxon>Endopterygota</taxon>
        <taxon>Coleoptera</taxon>
        <taxon>Polyphaga</taxon>
        <taxon>Cucujiformia</taxon>
        <taxon>Curculionidae</taxon>
        <taxon>Ceutorhynchinae</taxon>
        <taxon>Ceutorhynchus</taxon>
    </lineage>
</organism>
<comment type="subunit">
    <text evidence="11">Component of the ubiquinol-cytochrome c oxidoreductase (cytochrome b-c1 complex, complex III, CIII), a multisubunit enzyme composed of 3 respiratory subunits cytochrome b, cytochrome c1 and Rieske protein, 2 core protein subunits, and additional low-molecular weight protein subunits.</text>
</comment>
<keyword evidence="13" id="KW-1185">Reference proteome</keyword>
<keyword evidence="10" id="KW-0472">Membrane</keyword>
<evidence type="ECO:0000256" key="10">
    <source>
        <dbReference type="ARBA" id="ARBA00023136"/>
    </source>
</evidence>
<reference evidence="12" key="1">
    <citation type="submission" date="2022-01" db="EMBL/GenBank/DDBJ databases">
        <authorList>
            <person name="King R."/>
        </authorList>
    </citation>
    <scope>NUCLEOTIDE SEQUENCE</scope>
</reference>